<dbReference type="EMBL" id="JARLKZ010000008">
    <property type="protein sequence ID" value="MEC0241230.1"/>
    <property type="molecule type" value="Genomic_DNA"/>
</dbReference>
<evidence type="ECO:0000313" key="4">
    <source>
        <dbReference type="Proteomes" id="UP001344632"/>
    </source>
</evidence>
<keyword evidence="1" id="KW-1133">Transmembrane helix</keyword>
<evidence type="ECO:0000313" key="3">
    <source>
        <dbReference type="EMBL" id="MEC0241230.1"/>
    </source>
</evidence>
<dbReference type="InterPro" id="IPR043831">
    <property type="entry name" value="DUF5808"/>
</dbReference>
<feature type="transmembrane region" description="Helical" evidence="1">
    <location>
        <begin position="242"/>
        <end position="265"/>
    </location>
</feature>
<feature type="transmembrane region" description="Helical" evidence="1">
    <location>
        <begin position="215"/>
        <end position="236"/>
    </location>
</feature>
<dbReference type="Proteomes" id="UP001344632">
    <property type="component" value="Unassembled WGS sequence"/>
</dbReference>
<feature type="transmembrane region" description="Helical" evidence="1">
    <location>
        <begin position="61"/>
        <end position="79"/>
    </location>
</feature>
<evidence type="ECO:0000259" key="2">
    <source>
        <dbReference type="Pfam" id="PF19124"/>
    </source>
</evidence>
<keyword evidence="1" id="KW-0812">Transmembrane</keyword>
<feature type="domain" description="DUF5808" evidence="2">
    <location>
        <begin position="300"/>
        <end position="325"/>
    </location>
</feature>
<reference evidence="3 4" key="1">
    <citation type="submission" date="2023-03" db="EMBL/GenBank/DDBJ databases">
        <title>Bacillus Genome Sequencing.</title>
        <authorList>
            <person name="Dunlap C."/>
        </authorList>
    </citation>
    <scope>NUCLEOTIDE SEQUENCE [LARGE SCALE GENOMIC DNA]</scope>
    <source>
        <strain evidence="3 4">BD-525</strain>
    </source>
</reference>
<evidence type="ECO:0000256" key="1">
    <source>
        <dbReference type="SAM" id="Phobius"/>
    </source>
</evidence>
<feature type="transmembrane region" description="Helical" evidence="1">
    <location>
        <begin position="326"/>
        <end position="347"/>
    </location>
</feature>
<dbReference type="RefSeq" id="WP_326088939.1">
    <property type="nucleotide sequence ID" value="NZ_JARLKZ010000008.1"/>
</dbReference>
<comment type="caution">
    <text evidence="3">The sequence shown here is derived from an EMBL/GenBank/DDBJ whole genome shotgun (WGS) entry which is preliminary data.</text>
</comment>
<keyword evidence="1" id="KW-0472">Membrane</keyword>
<feature type="transmembrane region" description="Helical" evidence="1">
    <location>
        <begin position="6"/>
        <end position="21"/>
    </location>
</feature>
<proteinExistence type="predicted"/>
<name>A0ABU6GND1_9BACL</name>
<feature type="transmembrane region" description="Helical" evidence="1">
    <location>
        <begin position="142"/>
        <end position="160"/>
    </location>
</feature>
<gene>
    <name evidence="3" type="ORF">P4H66_15365</name>
</gene>
<keyword evidence="4" id="KW-1185">Reference proteome</keyword>
<protein>
    <submittedName>
        <fullName evidence="3">DUF5808 domain-containing protein</fullName>
    </submittedName>
</protein>
<accession>A0ABU6GND1</accession>
<organism evidence="3 4">
    <name type="scientific">Paenibacillus dokdonensis</name>
    <dbReference type="NCBI Taxonomy" id="2567944"/>
    <lineage>
        <taxon>Bacteria</taxon>
        <taxon>Bacillati</taxon>
        <taxon>Bacillota</taxon>
        <taxon>Bacilli</taxon>
        <taxon>Bacillales</taxon>
        <taxon>Paenibacillaceae</taxon>
        <taxon>Paenibacillus</taxon>
    </lineage>
</organism>
<feature type="transmembrane region" description="Helical" evidence="1">
    <location>
        <begin position="85"/>
        <end position="105"/>
    </location>
</feature>
<sequence>MLTALLLFSAIICYIVLLATYKSQAKYKNGMLFAVTLPADVMDHADIQSVQARFNHLFSKASIWMGIGLVPFLLLYAWIPYQVLYFFVWLSVFMLVMLMPFRRAFRDTLALKREHEWFVGNKRVILSDLRVAHLKNKRSASLWLYLIPFAMAIGLLLWAIRDEDQLWGLTTGGLVLTILFFFISLYMRKNKAKVYSMNTDVNLVLNQARRRALSYLWLFMAIAENIHFLLTQMFFINENAGLDILWITVVVLFSAIPIGSIYYVYHKIHALEQEVLAQDGKVIYTDDDEYWANGFTYHNPHDKSIFVPKRVGMGETVNTATGVGKLIVWGTIGITAAVIIGVSFMIIRSEMTSPTLAVTPDHRVDIKYPMYSYDFGIDDIRELSLVDHVPSGAKTNGEATGQYSRGHFRLKEVGKARLYIFKNNPPYIRIKLDNGYIFYNEKDPLKTKQIFEQLQKQLGE</sequence>
<dbReference type="Pfam" id="PF19124">
    <property type="entry name" value="DUF5808"/>
    <property type="match status" value="1"/>
</dbReference>
<feature type="transmembrane region" description="Helical" evidence="1">
    <location>
        <begin position="166"/>
        <end position="187"/>
    </location>
</feature>